<dbReference type="PANTHER" id="PTHR46438">
    <property type="entry name" value="ALPHA/BETA-HYDROLASES SUPERFAMILY PROTEIN"/>
    <property type="match status" value="1"/>
</dbReference>
<gene>
    <name evidence="3" type="ORF">Rsub_01209</name>
</gene>
<evidence type="ECO:0000259" key="2">
    <source>
        <dbReference type="Pfam" id="PF12697"/>
    </source>
</evidence>
<dbReference type="STRING" id="307507.A0A2V0NM16"/>
<reference evidence="3 4" key="1">
    <citation type="journal article" date="2018" name="Sci. Rep.">
        <title>Raphidocelis subcapitata (=Pseudokirchneriella subcapitata) provides an insight into genome evolution and environmental adaptations in the Sphaeropleales.</title>
        <authorList>
            <person name="Suzuki S."/>
            <person name="Yamaguchi H."/>
            <person name="Nakajima N."/>
            <person name="Kawachi M."/>
        </authorList>
    </citation>
    <scope>NUCLEOTIDE SEQUENCE [LARGE SCALE GENOMIC DNA]</scope>
    <source>
        <strain evidence="3 4">NIES-35</strain>
    </source>
</reference>
<dbReference type="FunCoup" id="A0A2V0NM16">
    <property type="interactions" value="226"/>
</dbReference>
<dbReference type="GO" id="GO:0003824">
    <property type="term" value="F:catalytic activity"/>
    <property type="evidence" value="ECO:0007669"/>
    <property type="project" value="InterPro"/>
</dbReference>
<proteinExistence type="predicted"/>
<dbReference type="OrthoDB" id="408373at2759"/>
<dbReference type="InterPro" id="IPR029058">
    <property type="entry name" value="AB_hydrolase_fold"/>
</dbReference>
<dbReference type="AlphaFoldDB" id="A0A2V0NM16"/>
<evidence type="ECO:0000256" key="1">
    <source>
        <dbReference type="SAM" id="MobiDB-lite"/>
    </source>
</evidence>
<dbReference type="EMBL" id="BDRX01000005">
    <property type="protein sequence ID" value="GBF88496.1"/>
    <property type="molecule type" value="Genomic_DNA"/>
</dbReference>
<evidence type="ECO:0000313" key="4">
    <source>
        <dbReference type="Proteomes" id="UP000247498"/>
    </source>
</evidence>
<dbReference type="Gene3D" id="3.40.50.1820">
    <property type="entry name" value="alpha/beta hydrolase"/>
    <property type="match status" value="1"/>
</dbReference>
<evidence type="ECO:0000313" key="3">
    <source>
        <dbReference type="EMBL" id="GBF88496.1"/>
    </source>
</evidence>
<dbReference type="Proteomes" id="UP000247498">
    <property type="component" value="Unassembled WGS sequence"/>
</dbReference>
<organism evidence="3 4">
    <name type="scientific">Raphidocelis subcapitata</name>
    <dbReference type="NCBI Taxonomy" id="307507"/>
    <lineage>
        <taxon>Eukaryota</taxon>
        <taxon>Viridiplantae</taxon>
        <taxon>Chlorophyta</taxon>
        <taxon>core chlorophytes</taxon>
        <taxon>Chlorophyceae</taxon>
        <taxon>CS clade</taxon>
        <taxon>Sphaeropleales</taxon>
        <taxon>Selenastraceae</taxon>
        <taxon>Raphidocelis</taxon>
    </lineage>
</organism>
<dbReference type="PANTHER" id="PTHR46438:SF12">
    <property type="entry name" value="ALPHA_BETA-HYDROLASES SUPERFAMILY PROTEIN"/>
    <property type="match status" value="1"/>
</dbReference>
<accession>A0A2V0NM16</accession>
<protein>
    <recommendedName>
        <fullName evidence="2">AB hydrolase-1 domain-containing protein</fullName>
    </recommendedName>
</protein>
<dbReference type="InParanoid" id="A0A2V0NM16"/>
<sequence length="355" mass="38279">MQAARRTTTASARAGPARSARRALRVRCSAAALEEKQIAPGVFEGYWRWNGHKIRYQRSGDSGPAVLLVHGFGGNCDHWRKNTPVLGQSHRAYSIDLLGYGYSDKPDPRVAPSNSIYCFETWGQQLSDFIDQKIGEQTALIANSVGGLAAMQAALLSPQSVSGVQLINISLRGLHVSRQAPLARPFIAAFQRLLRETELGRAFFGNVAQPKAVKNVLRQCYARKEAVTDELVDYILKPGLEPGAVDVFLDFISYSGGPLPEELLARMTAPVSILWGADDPWESCSQGRALFTPLPAVEEFVEMPGLGHCPQDEAPEVVNPKIVDFVARCARRAATSSGSDGDGAAVPAAAAAAEH</sequence>
<dbReference type="PRINTS" id="PR00111">
    <property type="entry name" value="ABHYDROLASE"/>
</dbReference>
<name>A0A2V0NM16_9CHLO</name>
<keyword evidence="4" id="KW-1185">Reference proteome</keyword>
<feature type="domain" description="AB hydrolase-1" evidence="2">
    <location>
        <begin position="66"/>
        <end position="319"/>
    </location>
</feature>
<dbReference type="Pfam" id="PF12697">
    <property type="entry name" value="Abhydrolase_6"/>
    <property type="match status" value="1"/>
</dbReference>
<dbReference type="InterPro" id="IPR000639">
    <property type="entry name" value="Epox_hydrolase-like"/>
</dbReference>
<dbReference type="PRINTS" id="PR00412">
    <property type="entry name" value="EPOXHYDRLASE"/>
</dbReference>
<comment type="caution">
    <text evidence="3">The sequence shown here is derived from an EMBL/GenBank/DDBJ whole genome shotgun (WGS) entry which is preliminary data.</text>
</comment>
<feature type="region of interest" description="Disordered" evidence="1">
    <location>
        <begin position="335"/>
        <end position="355"/>
    </location>
</feature>
<dbReference type="InterPro" id="IPR000073">
    <property type="entry name" value="AB_hydrolase_1"/>
</dbReference>
<dbReference type="SUPFAM" id="SSF53474">
    <property type="entry name" value="alpha/beta-Hydrolases"/>
    <property type="match status" value="1"/>
</dbReference>